<dbReference type="SUPFAM" id="SSF49899">
    <property type="entry name" value="Concanavalin A-like lectins/glucanases"/>
    <property type="match status" value="1"/>
</dbReference>
<feature type="domain" description="Galectin" evidence="15">
    <location>
        <begin position="688"/>
        <end position="870"/>
    </location>
</feature>
<name>A0A803Q4M5_CANSA</name>
<dbReference type="GO" id="GO:0008378">
    <property type="term" value="F:galactosyltransferase activity"/>
    <property type="evidence" value="ECO:0007669"/>
    <property type="project" value="UniProtKB-ARBA"/>
</dbReference>
<dbReference type="GO" id="GO:1901137">
    <property type="term" value="P:carbohydrate derivative biosynthetic process"/>
    <property type="evidence" value="ECO:0007669"/>
    <property type="project" value="UniProtKB-ARBA"/>
</dbReference>
<dbReference type="GO" id="GO:0003677">
    <property type="term" value="F:DNA binding"/>
    <property type="evidence" value="ECO:0007669"/>
    <property type="project" value="InterPro"/>
</dbReference>
<protein>
    <recommendedName>
        <fullName evidence="15">Galectin domain-containing protein</fullName>
    </recommendedName>
</protein>
<dbReference type="Pfam" id="PF01762">
    <property type="entry name" value="Galactosyl_T"/>
    <property type="match status" value="1"/>
</dbReference>
<dbReference type="GO" id="GO:0046983">
    <property type="term" value="F:protein dimerization activity"/>
    <property type="evidence" value="ECO:0007669"/>
    <property type="project" value="InterPro"/>
</dbReference>
<dbReference type="PANTHER" id="PTHR23272">
    <property type="entry name" value="BED FINGER-RELATED"/>
    <property type="match status" value="1"/>
</dbReference>
<dbReference type="InterPro" id="IPR002659">
    <property type="entry name" value="Glyco_trans_31"/>
</dbReference>
<feature type="region of interest" description="Disordered" evidence="14">
    <location>
        <begin position="1"/>
        <end position="33"/>
    </location>
</feature>
<evidence type="ECO:0000313" key="17">
    <source>
        <dbReference type="Proteomes" id="UP000596661"/>
    </source>
</evidence>
<evidence type="ECO:0000313" key="16">
    <source>
        <dbReference type="EnsemblPlants" id="cds.evm.model.07.300"/>
    </source>
</evidence>
<feature type="compositionally biased region" description="Acidic residues" evidence="14">
    <location>
        <begin position="20"/>
        <end position="33"/>
    </location>
</feature>
<dbReference type="GO" id="GO:0030246">
    <property type="term" value="F:carbohydrate binding"/>
    <property type="evidence" value="ECO:0007669"/>
    <property type="project" value="InterPro"/>
</dbReference>
<keyword evidence="7" id="KW-0812">Transmembrane</keyword>
<dbReference type="InterPro" id="IPR025525">
    <property type="entry name" value="hAT-like_transposase_RNase-H"/>
</dbReference>
<evidence type="ECO:0000256" key="12">
    <source>
        <dbReference type="ARBA" id="ARBA00023180"/>
    </source>
</evidence>
<keyword evidence="11" id="KW-0472">Membrane</keyword>
<keyword evidence="9" id="KW-1133">Transmembrane helix</keyword>
<keyword evidence="13" id="KW-0464">Manganese</keyword>
<evidence type="ECO:0000256" key="9">
    <source>
        <dbReference type="ARBA" id="ARBA00022989"/>
    </source>
</evidence>
<dbReference type="UniPathway" id="UPA00378"/>
<proteinExistence type="inferred from homology"/>
<dbReference type="SUPFAM" id="SSF53098">
    <property type="entry name" value="Ribonuclease H-like"/>
    <property type="match status" value="1"/>
</dbReference>
<evidence type="ECO:0000256" key="13">
    <source>
        <dbReference type="ARBA" id="ARBA00023211"/>
    </source>
</evidence>
<keyword evidence="17" id="KW-1185">Reference proteome</keyword>
<dbReference type="AlphaFoldDB" id="A0A803Q4M5"/>
<evidence type="ECO:0000259" key="15">
    <source>
        <dbReference type="PROSITE" id="PS51304"/>
    </source>
</evidence>
<dbReference type="Pfam" id="PF05699">
    <property type="entry name" value="Dimer_Tnp_hAT"/>
    <property type="match status" value="1"/>
</dbReference>
<evidence type="ECO:0000256" key="7">
    <source>
        <dbReference type="ARBA" id="ARBA00022692"/>
    </source>
</evidence>
<comment type="subcellular location">
    <subcellularLocation>
        <location evidence="2">Golgi apparatus membrane</location>
        <topology evidence="2">Single-pass type II membrane protein</topology>
    </subcellularLocation>
</comment>
<dbReference type="Gene3D" id="3.90.550.50">
    <property type="match status" value="1"/>
</dbReference>
<dbReference type="FunFam" id="3.90.550.50:FF:000015">
    <property type="entry name" value="Beta-1,3-galactosyltransferase GALT1"/>
    <property type="match status" value="1"/>
</dbReference>
<dbReference type="SMART" id="SM00908">
    <property type="entry name" value="Gal-bind_lectin"/>
    <property type="match status" value="1"/>
</dbReference>
<evidence type="ECO:0000256" key="14">
    <source>
        <dbReference type="SAM" id="MobiDB-lite"/>
    </source>
</evidence>
<reference evidence="16" key="1">
    <citation type="submission" date="2018-11" db="EMBL/GenBank/DDBJ databases">
        <authorList>
            <person name="Grassa J C."/>
        </authorList>
    </citation>
    <scope>NUCLEOTIDE SEQUENCE [LARGE SCALE GENOMIC DNA]</scope>
</reference>
<feature type="compositionally biased region" description="Basic and acidic residues" evidence="14">
    <location>
        <begin position="1"/>
        <end position="19"/>
    </location>
</feature>
<keyword evidence="12" id="KW-0325">Glycoprotein</keyword>
<dbReference type="InterPro" id="IPR001079">
    <property type="entry name" value="Galectin_CRD"/>
</dbReference>
<feature type="compositionally biased region" description="Polar residues" evidence="14">
    <location>
        <begin position="782"/>
        <end position="796"/>
    </location>
</feature>
<dbReference type="CDD" id="cd00070">
    <property type="entry name" value="GLECT"/>
    <property type="match status" value="1"/>
</dbReference>
<organism evidence="16 17">
    <name type="scientific">Cannabis sativa</name>
    <name type="common">Hemp</name>
    <name type="synonym">Marijuana</name>
    <dbReference type="NCBI Taxonomy" id="3483"/>
    <lineage>
        <taxon>Eukaryota</taxon>
        <taxon>Viridiplantae</taxon>
        <taxon>Streptophyta</taxon>
        <taxon>Embryophyta</taxon>
        <taxon>Tracheophyta</taxon>
        <taxon>Spermatophyta</taxon>
        <taxon>Magnoliopsida</taxon>
        <taxon>eudicotyledons</taxon>
        <taxon>Gunneridae</taxon>
        <taxon>Pentapetalae</taxon>
        <taxon>rosids</taxon>
        <taxon>fabids</taxon>
        <taxon>Rosales</taxon>
        <taxon>Cannabaceae</taxon>
        <taxon>Cannabis</taxon>
    </lineage>
</organism>
<evidence type="ECO:0000256" key="4">
    <source>
        <dbReference type="ARBA" id="ARBA00008661"/>
    </source>
</evidence>
<accession>A0A803Q4M5</accession>
<evidence type="ECO:0000256" key="5">
    <source>
        <dbReference type="ARBA" id="ARBA00022676"/>
    </source>
</evidence>
<feature type="region of interest" description="Disordered" evidence="14">
    <location>
        <begin position="782"/>
        <end position="807"/>
    </location>
</feature>
<dbReference type="EMBL" id="UZAU01000632">
    <property type="status" value="NOT_ANNOTATED_CDS"/>
    <property type="molecule type" value="Genomic_DNA"/>
</dbReference>
<keyword evidence="10" id="KW-0333">Golgi apparatus</keyword>
<dbReference type="Proteomes" id="UP000596661">
    <property type="component" value="Chromosome 7"/>
</dbReference>
<sequence>MSDKGEHDKAIEPEMRQNEVESESDDNSDDIYSDEDDCHEFNAMKAISNVAKFVCTTEVDPSIVSSDSFTGFMKLLNPHFELDYTAVQTECVAIFLKEKSKIMEMLGDFDGEISVSVREMGMTKSFVLVSLHFIDKNWSLKNWVIKFCSLVKPSFVSPCDVIVESLKDWSIKNKVSTVTMSSFFDDDAFDFIKEHGLEDKKLSLNGDMFRVYCCSDCISSMVQNAFEEVEGITDKIRCLYNPKSEPLWYLTSSKLKDAIELWSMGEFSSENVTDYSDVPTVEEWNRVEQVCNIVESIYKVAYGIFHKELVTANHFLYLLNEIRAILVPISIKPESFERDIAKGMLEHLDKYLKDMFLVLAIAAVLDPRFKMKYVEFTCSQVWGSSVSNGTDDGISKAKTFSDAIRDLFDDYVSRYSKTVSSSSSSLMQGYKQFIKSQKCDTKSELDLYLEQPIMPRSDDFSVLNWWKTLSMQYPILSKMARDILAIPMSLTTSYEAFYTEPRPVQKYLRVNSKMANALKWSGGLMIVALAMVLVFRYSLIGTKPPPTSPTQNHDSAYGFFNNHPPKNPYEESDLPILPEIRVKPVIPPFKRPHFVNHEGLNELYVLQNISVGDSSPLLVWAQLRSVLARSDALPETAQGIKEASVAWKELVSIIEEKASQLSNIDKSEDKNCPFSVNKLEKTALGDEMVLELPCGLVEDSSISLVGIPDGPHRSFQIQLLGSQLAGEPNAPIILHYNVSLAGDNMTEEPFTVQNTWTKELGWGKEERFDGLVLCNKQVFRSSSEQNPNASQPSSDMPANVSRGSDRETASFPFVEGVPFTSTLWAGMEGFHMTVNGRHETSFAYREKLEPWLVNKVKVAGDLNLLSALAKGLPVSEDHDVVIDVEQLKAPPIPKKRLVMLVGVFSTGNNFERRMALRRSWMQYDAVRSGEVAVRFFIGLHKNKQVNYELWREAQAYGDIQLMPFVDYYSLISLKTIAICIMGGKILPAKYIMKTDDDAFIRIDEVLSSLKTKASDALLYGSISFESSPQRDRDNKWYISDEEWPHALYPPWAHGPGYVISRDIAKFIVRGHHDRNLQLFKLEDVAMGIWIEQFRNSGKEMHYINDDRFFNDGCESNYILAHYQSPRLVLCLWEKLQKEQKPICCD</sequence>
<keyword evidence="5" id="KW-0328">Glycosyltransferase</keyword>
<evidence type="ECO:0000256" key="2">
    <source>
        <dbReference type="ARBA" id="ARBA00004323"/>
    </source>
</evidence>
<evidence type="ECO:0000256" key="8">
    <source>
        <dbReference type="ARBA" id="ARBA00022968"/>
    </source>
</evidence>
<dbReference type="InterPro" id="IPR013320">
    <property type="entry name" value="ConA-like_dom_sf"/>
</dbReference>
<evidence type="ECO:0000256" key="11">
    <source>
        <dbReference type="ARBA" id="ARBA00023136"/>
    </source>
</evidence>
<dbReference type="Pfam" id="PF14372">
    <property type="entry name" value="hAT-like_RNase-H"/>
    <property type="match status" value="1"/>
</dbReference>
<dbReference type="PANTHER" id="PTHR23272:SF135">
    <property type="entry name" value="ZINC FINGER BED DOMAIN-CONTAINING PROTEIN DAYSLEEPER-LIKE"/>
    <property type="match status" value="1"/>
</dbReference>
<dbReference type="GO" id="GO:0000139">
    <property type="term" value="C:Golgi membrane"/>
    <property type="evidence" value="ECO:0007669"/>
    <property type="project" value="UniProtKB-SubCell"/>
</dbReference>
<evidence type="ECO:0000256" key="1">
    <source>
        <dbReference type="ARBA" id="ARBA00001936"/>
    </source>
</evidence>
<keyword evidence="6" id="KW-0808">Transferase</keyword>
<comment type="similarity">
    <text evidence="4">Belongs to the glycosyltransferase 31 family.</text>
</comment>
<dbReference type="EnsemblPlants" id="evm.model.07.300">
    <property type="protein sequence ID" value="cds.evm.model.07.300"/>
    <property type="gene ID" value="evm.TU.07.300"/>
</dbReference>
<evidence type="ECO:0000256" key="6">
    <source>
        <dbReference type="ARBA" id="ARBA00022679"/>
    </source>
</evidence>
<comment type="pathway">
    <text evidence="3">Protein modification; protein glycosylation.</text>
</comment>
<comment type="cofactor">
    <cofactor evidence="1">
        <name>Mn(2+)</name>
        <dbReference type="ChEBI" id="CHEBI:29035"/>
    </cofactor>
</comment>
<dbReference type="Gramene" id="evm.model.07.300">
    <property type="protein sequence ID" value="cds.evm.model.07.300"/>
    <property type="gene ID" value="evm.TU.07.300"/>
</dbReference>
<dbReference type="Pfam" id="PF00337">
    <property type="entry name" value="Gal-bind_lectin"/>
    <property type="match status" value="1"/>
</dbReference>
<evidence type="ECO:0000256" key="3">
    <source>
        <dbReference type="ARBA" id="ARBA00004922"/>
    </source>
</evidence>
<evidence type="ECO:0000256" key="10">
    <source>
        <dbReference type="ARBA" id="ARBA00023034"/>
    </source>
</evidence>
<dbReference type="InterPro" id="IPR008906">
    <property type="entry name" value="HATC_C_dom"/>
</dbReference>
<reference evidence="16" key="2">
    <citation type="submission" date="2021-03" db="UniProtKB">
        <authorList>
            <consortium name="EnsemblPlants"/>
        </authorList>
    </citation>
    <scope>IDENTIFICATION</scope>
</reference>
<dbReference type="InterPro" id="IPR012337">
    <property type="entry name" value="RNaseH-like_sf"/>
</dbReference>
<dbReference type="PROSITE" id="PS51304">
    <property type="entry name" value="GALECTIN"/>
    <property type="match status" value="1"/>
</dbReference>
<keyword evidence="8" id="KW-0735">Signal-anchor</keyword>
<dbReference type="Gene3D" id="2.60.120.200">
    <property type="match status" value="1"/>
</dbReference>